<dbReference type="InterPro" id="IPR020603">
    <property type="entry name" value="MraZ_dom"/>
</dbReference>
<evidence type="ECO:0000256" key="3">
    <source>
        <dbReference type="ARBA" id="ARBA00022737"/>
    </source>
</evidence>
<keyword evidence="4 7" id="KW-0805">Transcription regulation</keyword>
<dbReference type="InterPro" id="IPR037914">
    <property type="entry name" value="SpoVT-AbrB_sf"/>
</dbReference>
<evidence type="ECO:0000313" key="10">
    <source>
        <dbReference type="Proteomes" id="UP000231282"/>
    </source>
</evidence>
<evidence type="ECO:0000313" key="9">
    <source>
        <dbReference type="EMBL" id="PIS15181.1"/>
    </source>
</evidence>
<dbReference type="Pfam" id="PF02381">
    <property type="entry name" value="MraZ"/>
    <property type="match status" value="2"/>
</dbReference>
<dbReference type="CDD" id="cd16321">
    <property type="entry name" value="MraZ_C"/>
    <property type="match status" value="1"/>
</dbReference>
<dbReference type="Gene3D" id="3.40.1550.20">
    <property type="entry name" value="Transcriptional regulator MraZ domain"/>
    <property type="match status" value="1"/>
</dbReference>
<gene>
    <name evidence="7 9" type="primary">mraZ</name>
    <name evidence="9" type="ORF">COT63_01320</name>
</gene>
<evidence type="ECO:0000259" key="8">
    <source>
        <dbReference type="PROSITE" id="PS51740"/>
    </source>
</evidence>
<comment type="similarity">
    <text evidence="7">Belongs to the MraZ family.</text>
</comment>
<dbReference type="GO" id="GO:0005737">
    <property type="term" value="C:cytoplasm"/>
    <property type="evidence" value="ECO:0007669"/>
    <property type="project" value="UniProtKB-UniRule"/>
</dbReference>
<dbReference type="SUPFAM" id="SSF89447">
    <property type="entry name" value="AbrB/MazE/MraZ-like"/>
    <property type="match status" value="1"/>
</dbReference>
<comment type="caution">
    <text evidence="9">The sequence shown here is derived from an EMBL/GenBank/DDBJ whole genome shotgun (WGS) entry which is preliminary data.</text>
</comment>
<dbReference type="PANTHER" id="PTHR34701">
    <property type="entry name" value="TRANSCRIPTIONAL REGULATOR MRAZ"/>
    <property type="match status" value="1"/>
</dbReference>
<dbReference type="InterPro" id="IPR003444">
    <property type="entry name" value="MraZ"/>
</dbReference>
<comment type="subcellular location">
    <subcellularLocation>
        <location evidence="7">Cytoplasm</location>
        <location evidence="7">Nucleoid</location>
    </subcellularLocation>
</comment>
<proteinExistence type="inferred from homology"/>
<dbReference type="InterPro" id="IPR038619">
    <property type="entry name" value="MraZ_sf"/>
</dbReference>
<dbReference type="NCBIfam" id="TIGR00242">
    <property type="entry name" value="division/cell wall cluster transcriptional repressor MraZ"/>
    <property type="match status" value="1"/>
</dbReference>
<comment type="subunit">
    <text evidence="7">Forms oligomers.</text>
</comment>
<evidence type="ECO:0000256" key="2">
    <source>
        <dbReference type="ARBA" id="ARBA00022490"/>
    </source>
</evidence>
<dbReference type="InterPro" id="IPR007159">
    <property type="entry name" value="SpoVT-AbrB_dom"/>
</dbReference>
<accession>A0A2H0WRD5</accession>
<dbReference type="CDD" id="cd16320">
    <property type="entry name" value="MraZ_N"/>
    <property type="match status" value="1"/>
</dbReference>
<dbReference type="GO" id="GO:0003700">
    <property type="term" value="F:DNA-binding transcription factor activity"/>
    <property type="evidence" value="ECO:0007669"/>
    <property type="project" value="UniProtKB-UniRule"/>
</dbReference>
<protein>
    <recommendedName>
        <fullName evidence="1 7">Transcriptional regulator MraZ</fullName>
    </recommendedName>
</protein>
<dbReference type="GO" id="GO:0000976">
    <property type="term" value="F:transcription cis-regulatory region binding"/>
    <property type="evidence" value="ECO:0007669"/>
    <property type="project" value="TreeGrafter"/>
</dbReference>
<dbReference type="EMBL" id="PEZH01000023">
    <property type="protein sequence ID" value="PIS15181.1"/>
    <property type="molecule type" value="Genomic_DNA"/>
</dbReference>
<evidence type="ECO:0000256" key="1">
    <source>
        <dbReference type="ARBA" id="ARBA00013860"/>
    </source>
</evidence>
<dbReference type="HAMAP" id="MF_01008">
    <property type="entry name" value="MraZ"/>
    <property type="match status" value="1"/>
</dbReference>
<dbReference type="GO" id="GO:0009295">
    <property type="term" value="C:nucleoid"/>
    <property type="evidence" value="ECO:0007669"/>
    <property type="project" value="UniProtKB-SubCell"/>
</dbReference>
<dbReference type="Proteomes" id="UP000231282">
    <property type="component" value="Unassembled WGS sequence"/>
</dbReference>
<dbReference type="PROSITE" id="PS51740">
    <property type="entry name" value="SPOVT_ABRB"/>
    <property type="match status" value="1"/>
</dbReference>
<dbReference type="InterPro" id="IPR035644">
    <property type="entry name" value="MraZ_C"/>
</dbReference>
<sequence>MGKSGEDYYKLKEDRVFFGEYSISFAKEKNRLALPAKIRKQIEDKEIVLTRGFDGCVSGYGKKEWQKSASKQLEIPITEKQGRNIRRYLFSRATIVKYDQQGRAVIPQPLIDYAQLKSEIVVVGAGDHFEIWDKNKWQKYLNTHQYFYKQRSNI</sequence>
<dbReference type="PANTHER" id="PTHR34701:SF1">
    <property type="entry name" value="TRANSCRIPTIONAL REGULATOR MRAZ"/>
    <property type="match status" value="1"/>
</dbReference>
<dbReference type="GO" id="GO:2000143">
    <property type="term" value="P:negative regulation of DNA-templated transcription initiation"/>
    <property type="evidence" value="ECO:0007669"/>
    <property type="project" value="TreeGrafter"/>
</dbReference>
<keyword evidence="3" id="KW-0677">Repeat</keyword>
<organism evidence="9 10">
    <name type="scientific">Candidatus Shapirobacteria bacterium CG09_land_8_20_14_0_10_38_17</name>
    <dbReference type="NCBI Taxonomy" id="1974884"/>
    <lineage>
        <taxon>Bacteria</taxon>
        <taxon>Candidatus Shapironibacteriota</taxon>
    </lineage>
</organism>
<evidence type="ECO:0000256" key="6">
    <source>
        <dbReference type="ARBA" id="ARBA00023163"/>
    </source>
</evidence>
<reference evidence="10" key="1">
    <citation type="submission" date="2017-09" db="EMBL/GenBank/DDBJ databases">
        <title>Depth-based differentiation of microbial function through sediment-hosted aquifers and enrichment of novel symbionts in the deep terrestrial subsurface.</title>
        <authorList>
            <person name="Probst A.J."/>
            <person name="Ladd B."/>
            <person name="Jarett J.K."/>
            <person name="Geller-Mcgrath D.E."/>
            <person name="Sieber C.M.K."/>
            <person name="Emerson J.B."/>
            <person name="Anantharaman K."/>
            <person name="Thomas B.C."/>
            <person name="Malmstrom R."/>
            <person name="Stieglmeier M."/>
            <person name="Klingl A."/>
            <person name="Woyke T."/>
            <person name="Ryan C.M."/>
            <person name="Banfield J.F."/>
        </authorList>
    </citation>
    <scope>NUCLEOTIDE SEQUENCE [LARGE SCALE GENOMIC DNA]</scope>
</reference>
<dbReference type="InterPro" id="IPR035642">
    <property type="entry name" value="MraZ_N"/>
</dbReference>
<evidence type="ECO:0000256" key="7">
    <source>
        <dbReference type="HAMAP-Rule" id="MF_01008"/>
    </source>
</evidence>
<evidence type="ECO:0000256" key="4">
    <source>
        <dbReference type="ARBA" id="ARBA00023015"/>
    </source>
</evidence>
<keyword evidence="6 7" id="KW-0804">Transcription</keyword>
<evidence type="ECO:0000256" key="5">
    <source>
        <dbReference type="ARBA" id="ARBA00023125"/>
    </source>
</evidence>
<keyword evidence="2 7" id="KW-0963">Cytoplasm</keyword>
<feature type="domain" description="SpoVT-AbrB" evidence="8">
    <location>
        <begin position="93"/>
        <end position="136"/>
    </location>
</feature>
<dbReference type="AlphaFoldDB" id="A0A2H0WRD5"/>
<name>A0A2H0WRD5_9BACT</name>
<keyword evidence="5 7" id="KW-0238">DNA-binding</keyword>